<protein>
    <recommendedName>
        <fullName evidence="2">precorrin-2 dehydrogenase</fullName>
        <ecNumber evidence="2">1.3.1.76</ecNumber>
    </recommendedName>
</protein>
<keyword evidence="4" id="KW-0520">NAD</keyword>
<name>A0A379CDH2_9FIRM</name>
<dbReference type="GeneID" id="79842993"/>
<dbReference type="EMBL" id="UGTB01000004">
    <property type="protein sequence ID" value="SUB60330.1"/>
    <property type="molecule type" value="Genomic_DNA"/>
</dbReference>
<dbReference type="InterPro" id="IPR028161">
    <property type="entry name" value="Met8-like"/>
</dbReference>
<dbReference type="Gene3D" id="3.40.50.720">
    <property type="entry name" value="NAD(P)-binding Rossmann-like Domain"/>
    <property type="match status" value="1"/>
</dbReference>
<dbReference type="PANTHER" id="PTHR35330">
    <property type="entry name" value="SIROHEME BIOSYNTHESIS PROTEIN MET8"/>
    <property type="match status" value="1"/>
</dbReference>
<dbReference type="RefSeq" id="WP_004167242.1">
    <property type="nucleotide sequence ID" value="NZ_CAMPYD010000010.1"/>
</dbReference>
<dbReference type="NCBIfam" id="TIGR01470">
    <property type="entry name" value="cysG_Nterm"/>
    <property type="match status" value="1"/>
</dbReference>
<dbReference type="GO" id="GO:0043115">
    <property type="term" value="F:precorrin-2 dehydrogenase activity"/>
    <property type="evidence" value="ECO:0007669"/>
    <property type="project" value="UniProtKB-EC"/>
</dbReference>
<reference evidence="7 8" key="1">
    <citation type="submission" date="2018-06" db="EMBL/GenBank/DDBJ databases">
        <authorList>
            <consortium name="Pathogen Informatics"/>
            <person name="Doyle S."/>
        </authorList>
    </citation>
    <scope>NUCLEOTIDE SEQUENCE [LARGE SCALE GENOMIC DNA]</scope>
    <source>
        <strain evidence="7 8">NCTC11460</strain>
    </source>
</reference>
<evidence type="ECO:0000256" key="5">
    <source>
        <dbReference type="ARBA" id="ARBA00023244"/>
    </source>
</evidence>
<dbReference type="InterPro" id="IPR036291">
    <property type="entry name" value="NAD(P)-bd_dom_sf"/>
</dbReference>
<evidence type="ECO:0000256" key="3">
    <source>
        <dbReference type="ARBA" id="ARBA00023002"/>
    </source>
</evidence>
<evidence type="ECO:0000313" key="8">
    <source>
        <dbReference type="Proteomes" id="UP000255101"/>
    </source>
</evidence>
<dbReference type="AlphaFoldDB" id="A0A379CDH2"/>
<sequence>MFYPLMIDIEDMNIIIVGGGKIAYRKASYLRNYNKKARVIAKKFHDNFYQDSYEYDLSSKEFEFKDLDGVDMVYAATDDKDLNSQITEYCREKKILVNNLDTSRRSSFINTGNFVKEVDGMDVIVSVSTFGKDCSLTKKVRNKIQDLL</sequence>
<dbReference type="Pfam" id="PF13241">
    <property type="entry name" value="NAD_binding_7"/>
    <property type="match status" value="1"/>
</dbReference>
<accession>A0A379CDH2</accession>
<dbReference type="UniPathway" id="UPA00262">
    <property type="reaction ID" value="UER00222"/>
</dbReference>
<evidence type="ECO:0000256" key="2">
    <source>
        <dbReference type="ARBA" id="ARBA00012400"/>
    </source>
</evidence>
<comment type="pathway">
    <text evidence="1">Porphyrin-containing compound metabolism; siroheme biosynthesis; sirohydrochlorin from precorrin-2: step 1/1.</text>
</comment>
<comment type="catalytic activity">
    <reaction evidence="6">
        <text>precorrin-2 + NAD(+) = sirohydrochlorin + NADH + 2 H(+)</text>
        <dbReference type="Rhea" id="RHEA:15613"/>
        <dbReference type="ChEBI" id="CHEBI:15378"/>
        <dbReference type="ChEBI" id="CHEBI:57540"/>
        <dbReference type="ChEBI" id="CHEBI:57945"/>
        <dbReference type="ChEBI" id="CHEBI:58351"/>
        <dbReference type="ChEBI" id="CHEBI:58827"/>
        <dbReference type="EC" id="1.3.1.76"/>
    </reaction>
</comment>
<gene>
    <name evidence="7" type="primary">cysG_2</name>
    <name evidence="7" type="ORF">NCTC11460_00230</name>
</gene>
<organism evidence="7 8">
    <name type="scientific">Peptostreptococcus anaerobius</name>
    <dbReference type="NCBI Taxonomy" id="1261"/>
    <lineage>
        <taxon>Bacteria</taxon>
        <taxon>Bacillati</taxon>
        <taxon>Bacillota</taxon>
        <taxon>Clostridia</taxon>
        <taxon>Peptostreptococcales</taxon>
        <taxon>Peptostreptococcaceae</taxon>
        <taxon>Peptostreptococcus</taxon>
    </lineage>
</organism>
<evidence type="ECO:0000313" key="7">
    <source>
        <dbReference type="EMBL" id="SUB60330.1"/>
    </source>
</evidence>
<dbReference type="InterPro" id="IPR006367">
    <property type="entry name" value="Sirohaem_synthase_N"/>
</dbReference>
<proteinExistence type="predicted"/>
<evidence type="ECO:0000256" key="6">
    <source>
        <dbReference type="ARBA" id="ARBA00047561"/>
    </source>
</evidence>
<dbReference type="GO" id="GO:0019354">
    <property type="term" value="P:siroheme biosynthetic process"/>
    <property type="evidence" value="ECO:0007669"/>
    <property type="project" value="UniProtKB-UniPathway"/>
</dbReference>
<evidence type="ECO:0000256" key="4">
    <source>
        <dbReference type="ARBA" id="ARBA00023027"/>
    </source>
</evidence>
<dbReference type="Proteomes" id="UP000255101">
    <property type="component" value="Unassembled WGS sequence"/>
</dbReference>
<keyword evidence="3" id="KW-0560">Oxidoreductase</keyword>
<dbReference type="SUPFAM" id="SSF51735">
    <property type="entry name" value="NAD(P)-binding Rossmann-fold domains"/>
    <property type="match status" value="1"/>
</dbReference>
<dbReference type="PANTHER" id="PTHR35330:SF1">
    <property type="entry name" value="SIROHEME BIOSYNTHESIS PROTEIN MET8"/>
    <property type="match status" value="1"/>
</dbReference>
<keyword evidence="5" id="KW-0627">Porphyrin biosynthesis</keyword>
<dbReference type="EC" id="1.3.1.76" evidence="2"/>
<dbReference type="GO" id="GO:0004325">
    <property type="term" value="F:ferrochelatase activity"/>
    <property type="evidence" value="ECO:0007669"/>
    <property type="project" value="InterPro"/>
</dbReference>
<evidence type="ECO:0000256" key="1">
    <source>
        <dbReference type="ARBA" id="ARBA00005010"/>
    </source>
</evidence>